<sequence length="66" mass="8062">MNVDHIWRILLPPFWQVSFSYCCMQLEREGLLSRIERQPRNNSGSRIHDRINPLIQTISTEWYRIF</sequence>
<organism evidence="1">
    <name type="scientific">Rhizophora mucronata</name>
    <name type="common">Asiatic mangrove</name>
    <dbReference type="NCBI Taxonomy" id="61149"/>
    <lineage>
        <taxon>Eukaryota</taxon>
        <taxon>Viridiplantae</taxon>
        <taxon>Streptophyta</taxon>
        <taxon>Embryophyta</taxon>
        <taxon>Tracheophyta</taxon>
        <taxon>Spermatophyta</taxon>
        <taxon>Magnoliopsida</taxon>
        <taxon>eudicotyledons</taxon>
        <taxon>Gunneridae</taxon>
        <taxon>Pentapetalae</taxon>
        <taxon>rosids</taxon>
        <taxon>fabids</taxon>
        <taxon>Malpighiales</taxon>
        <taxon>Rhizophoraceae</taxon>
        <taxon>Rhizophora</taxon>
    </lineage>
</organism>
<dbReference type="EMBL" id="GGEC01001952">
    <property type="protein sequence ID" value="MBW82435.1"/>
    <property type="molecule type" value="Transcribed_RNA"/>
</dbReference>
<dbReference type="AlphaFoldDB" id="A0A2P2IMI9"/>
<protein>
    <submittedName>
        <fullName evidence="1">Uncharacterized protein MANES_03G032900</fullName>
    </submittedName>
</protein>
<accession>A0A2P2IMI9</accession>
<evidence type="ECO:0000313" key="1">
    <source>
        <dbReference type="EMBL" id="MBW82435.1"/>
    </source>
</evidence>
<name>A0A2P2IMI9_RHIMU</name>
<reference evidence="1" key="1">
    <citation type="submission" date="2018-02" db="EMBL/GenBank/DDBJ databases">
        <title>Rhizophora mucronata_Transcriptome.</title>
        <authorList>
            <person name="Meera S.P."/>
            <person name="Sreeshan A."/>
            <person name="Augustine A."/>
        </authorList>
    </citation>
    <scope>NUCLEOTIDE SEQUENCE</scope>
    <source>
        <tissue evidence="1">Leaf</tissue>
    </source>
</reference>
<proteinExistence type="predicted"/>